<evidence type="ECO:0000256" key="4">
    <source>
        <dbReference type="ARBA" id="ARBA00022741"/>
    </source>
</evidence>
<dbReference type="NCBIfam" id="NF004344">
    <property type="entry name" value="PRK05724.1"/>
    <property type="match status" value="1"/>
</dbReference>
<evidence type="ECO:0000256" key="6">
    <source>
        <dbReference type="ARBA" id="ARBA00022840"/>
    </source>
</evidence>
<keyword evidence="6 10" id="KW-0067">ATP-binding</keyword>
<reference evidence="12" key="1">
    <citation type="journal article" date="2020" name="Biotechnol. Biofuels">
        <title>New insights from the biogas microbiome by comprehensive genome-resolved metagenomics of nearly 1600 species originating from multiple anaerobic digesters.</title>
        <authorList>
            <person name="Campanaro S."/>
            <person name="Treu L."/>
            <person name="Rodriguez-R L.M."/>
            <person name="Kovalovszki A."/>
            <person name="Ziels R.M."/>
            <person name="Maus I."/>
            <person name="Zhu X."/>
            <person name="Kougias P.G."/>
            <person name="Basile A."/>
            <person name="Luo G."/>
            <person name="Schluter A."/>
            <person name="Konstantinidis K.T."/>
            <person name="Angelidaki I."/>
        </authorList>
    </citation>
    <scope>NUCLEOTIDE SEQUENCE</scope>
    <source>
        <strain evidence="12">AS06rmzACSIP_7</strain>
    </source>
</reference>
<comment type="subcellular location">
    <subcellularLocation>
        <location evidence="10">Cytoplasm</location>
    </subcellularLocation>
</comment>
<dbReference type="GO" id="GO:0005524">
    <property type="term" value="F:ATP binding"/>
    <property type="evidence" value="ECO:0007669"/>
    <property type="project" value="UniProtKB-KW"/>
</dbReference>
<keyword evidence="12" id="KW-0436">Ligase</keyword>
<evidence type="ECO:0000256" key="10">
    <source>
        <dbReference type="HAMAP-Rule" id="MF_00823"/>
    </source>
</evidence>
<reference evidence="12" key="2">
    <citation type="submission" date="2020-01" db="EMBL/GenBank/DDBJ databases">
        <authorList>
            <person name="Campanaro S."/>
        </authorList>
    </citation>
    <scope>NUCLEOTIDE SEQUENCE</scope>
    <source>
        <strain evidence="12">AS06rmzACSIP_7</strain>
    </source>
</reference>
<evidence type="ECO:0000256" key="5">
    <source>
        <dbReference type="ARBA" id="ARBA00022832"/>
    </source>
</evidence>
<proteinExistence type="inferred from homology"/>
<dbReference type="PANTHER" id="PTHR42853">
    <property type="entry name" value="ACETYL-COENZYME A CARBOXYLASE CARBOXYL TRANSFERASE SUBUNIT ALPHA"/>
    <property type="match status" value="1"/>
</dbReference>
<evidence type="ECO:0000256" key="3">
    <source>
        <dbReference type="ARBA" id="ARBA00022679"/>
    </source>
</evidence>
<keyword evidence="4 10" id="KW-0547">Nucleotide-binding</keyword>
<gene>
    <name evidence="10" type="primary">accA</name>
    <name evidence="12" type="ORF">GXY80_05805</name>
</gene>
<dbReference type="GO" id="GO:0016743">
    <property type="term" value="F:carboxyl- or carbamoyltransferase activity"/>
    <property type="evidence" value="ECO:0007669"/>
    <property type="project" value="UniProtKB-UniRule"/>
</dbReference>
<keyword evidence="5 10" id="KW-0276">Fatty acid metabolism</keyword>
<dbReference type="GO" id="GO:0006633">
    <property type="term" value="P:fatty acid biosynthetic process"/>
    <property type="evidence" value="ECO:0007669"/>
    <property type="project" value="UniProtKB-KW"/>
</dbReference>
<dbReference type="InterPro" id="IPR011763">
    <property type="entry name" value="COA_CT_C"/>
</dbReference>
<organism evidence="12 13">
    <name type="scientific">Syntrophorhabdus aromaticivorans</name>
    <dbReference type="NCBI Taxonomy" id="328301"/>
    <lineage>
        <taxon>Bacteria</taxon>
        <taxon>Pseudomonadati</taxon>
        <taxon>Thermodesulfobacteriota</taxon>
        <taxon>Syntrophorhabdia</taxon>
        <taxon>Syntrophorhabdales</taxon>
        <taxon>Syntrophorhabdaceae</taxon>
        <taxon>Syntrophorhabdus</taxon>
    </lineage>
</organism>
<evidence type="ECO:0000313" key="13">
    <source>
        <dbReference type="Proteomes" id="UP000777265"/>
    </source>
</evidence>
<keyword evidence="10" id="KW-0963">Cytoplasm</keyword>
<accession>A0A971S051</accession>
<dbReference type="EC" id="2.1.3.15" evidence="10"/>
<dbReference type="HAMAP" id="MF_00823">
    <property type="entry name" value="AcetylCoA_CT_alpha"/>
    <property type="match status" value="1"/>
</dbReference>
<dbReference type="InterPro" id="IPR001095">
    <property type="entry name" value="Acetyl_CoA_COase_a_su"/>
</dbReference>
<dbReference type="InterPro" id="IPR029045">
    <property type="entry name" value="ClpP/crotonase-like_dom_sf"/>
</dbReference>
<dbReference type="AlphaFoldDB" id="A0A971S051"/>
<evidence type="ECO:0000256" key="2">
    <source>
        <dbReference type="ARBA" id="ARBA00022516"/>
    </source>
</evidence>
<comment type="pathway">
    <text evidence="1 10">Lipid metabolism; malonyl-CoA biosynthesis; malonyl-CoA from acetyl-CoA: step 1/1.</text>
</comment>
<keyword evidence="3 10" id="KW-0808">Transferase</keyword>
<dbReference type="Gene3D" id="3.90.226.10">
    <property type="entry name" value="2-enoyl-CoA Hydratase, Chain A, domain 1"/>
    <property type="match status" value="1"/>
</dbReference>
<comment type="similarity">
    <text evidence="10">Belongs to the AccA family.</text>
</comment>
<evidence type="ECO:0000256" key="7">
    <source>
        <dbReference type="ARBA" id="ARBA00023098"/>
    </source>
</evidence>
<name>A0A971S051_9BACT</name>
<dbReference type="PROSITE" id="PS50989">
    <property type="entry name" value="COA_CT_CTER"/>
    <property type="match status" value="1"/>
</dbReference>
<dbReference type="PRINTS" id="PR01069">
    <property type="entry name" value="ACCCTRFRASEA"/>
</dbReference>
<comment type="subunit">
    <text evidence="10">Acetyl-CoA carboxylase is a heterohexamer composed of biotin carboxyl carrier protein (AccB), biotin carboxylase (AccC) and two subunits each of ACCase subunit alpha (AccA) and ACCase subunit beta (AccD).</text>
</comment>
<evidence type="ECO:0000313" key="12">
    <source>
        <dbReference type="EMBL" id="NLW34985.1"/>
    </source>
</evidence>
<keyword evidence="8 10" id="KW-0275">Fatty acid biosynthesis</keyword>
<comment type="caution">
    <text evidence="12">The sequence shown here is derived from an EMBL/GenBank/DDBJ whole genome shotgun (WGS) entry which is preliminary data.</text>
</comment>
<evidence type="ECO:0000256" key="9">
    <source>
        <dbReference type="ARBA" id="ARBA00049152"/>
    </source>
</evidence>
<dbReference type="Proteomes" id="UP000777265">
    <property type="component" value="Unassembled WGS sequence"/>
</dbReference>
<evidence type="ECO:0000259" key="11">
    <source>
        <dbReference type="PROSITE" id="PS50989"/>
    </source>
</evidence>
<dbReference type="GO" id="GO:2001295">
    <property type="term" value="P:malonyl-CoA biosynthetic process"/>
    <property type="evidence" value="ECO:0007669"/>
    <property type="project" value="UniProtKB-UniRule"/>
</dbReference>
<evidence type="ECO:0000256" key="1">
    <source>
        <dbReference type="ARBA" id="ARBA00004956"/>
    </source>
</evidence>
<comment type="catalytic activity">
    <reaction evidence="9 10">
        <text>N(6)-carboxybiotinyl-L-lysyl-[protein] + acetyl-CoA = N(6)-biotinyl-L-lysyl-[protein] + malonyl-CoA</text>
        <dbReference type="Rhea" id="RHEA:54728"/>
        <dbReference type="Rhea" id="RHEA-COMP:10505"/>
        <dbReference type="Rhea" id="RHEA-COMP:10506"/>
        <dbReference type="ChEBI" id="CHEBI:57288"/>
        <dbReference type="ChEBI" id="CHEBI:57384"/>
        <dbReference type="ChEBI" id="CHEBI:83144"/>
        <dbReference type="ChEBI" id="CHEBI:83145"/>
        <dbReference type="EC" id="2.1.3.15"/>
    </reaction>
</comment>
<dbReference type="EMBL" id="JAAYEE010000098">
    <property type="protein sequence ID" value="NLW34985.1"/>
    <property type="molecule type" value="Genomic_DNA"/>
</dbReference>
<keyword evidence="2 10" id="KW-0444">Lipid biosynthesis</keyword>
<protein>
    <recommendedName>
        <fullName evidence="10">Acetyl-coenzyme A carboxylase carboxyl transferase subunit alpha</fullName>
        <shortName evidence="10">ACCase subunit alpha</shortName>
        <shortName evidence="10">Acetyl-CoA carboxylase carboxyltransferase subunit alpha</shortName>
        <ecNumber evidence="10">2.1.3.15</ecNumber>
    </recommendedName>
</protein>
<dbReference type="PANTHER" id="PTHR42853:SF3">
    <property type="entry name" value="ACETYL-COENZYME A CARBOXYLASE CARBOXYL TRANSFERASE SUBUNIT ALPHA, CHLOROPLASTIC"/>
    <property type="match status" value="1"/>
</dbReference>
<evidence type="ECO:0000256" key="8">
    <source>
        <dbReference type="ARBA" id="ARBA00023160"/>
    </source>
</evidence>
<dbReference type="SUPFAM" id="SSF52096">
    <property type="entry name" value="ClpP/crotonase"/>
    <property type="match status" value="1"/>
</dbReference>
<keyword evidence="7 10" id="KW-0443">Lipid metabolism</keyword>
<feature type="domain" description="CoA carboxyltransferase C-terminal" evidence="11">
    <location>
        <begin position="39"/>
        <end position="293"/>
    </location>
</feature>
<dbReference type="NCBIfam" id="NF041504">
    <property type="entry name" value="AccA_sub"/>
    <property type="match status" value="1"/>
</dbReference>
<sequence>MRRYYLDFEKKLEPLENRLDEIQRFYDTRDPHYAKEAASLSRRIARLEREIYSELTHWQRSQASRHLDRPHTLDYVQKLFTDFIEIHGDRRFKDDPAMVCGFANFEGINLAVVGHQKGKDVREMARRNFGMAHPEGYRKAMRVMELADRWGKPIIALIDTPGAFPGVGAEERGQAEAIAASICSMFSLSVPILILIIGEGMSGGALAIGVGDRVLMLENASYSVISPEGCAAILWHDGSKRSLAAEALKPTSYDLLKLKVIDDIIKEPFGGAHRNWEETFSTTKEVLMKHLKAIMEIPIEDLKQQRYDKFRRMGVFKEGA</sequence>
<dbReference type="Pfam" id="PF03255">
    <property type="entry name" value="ACCA"/>
    <property type="match status" value="1"/>
</dbReference>
<dbReference type="GO" id="GO:0003989">
    <property type="term" value="F:acetyl-CoA carboxylase activity"/>
    <property type="evidence" value="ECO:0007669"/>
    <property type="project" value="InterPro"/>
</dbReference>
<dbReference type="NCBIfam" id="TIGR00513">
    <property type="entry name" value="accA"/>
    <property type="match status" value="1"/>
</dbReference>
<comment type="function">
    <text evidence="10">Component of the acetyl coenzyme A carboxylase (ACC) complex. First, biotin carboxylase catalyzes the carboxylation of biotin on its carrier protein (BCCP) and then the CO(2) group is transferred by the carboxyltransferase to acetyl-CoA to form malonyl-CoA.</text>
</comment>
<dbReference type="GO" id="GO:0009317">
    <property type="term" value="C:acetyl-CoA carboxylase complex"/>
    <property type="evidence" value="ECO:0007669"/>
    <property type="project" value="InterPro"/>
</dbReference>